<keyword evidence="10" id="KW-1185">Reference proteome</keyword>
<keyword evidence="7" id="KW-0812">Transmembrane</keyword>
<dbReference type="GO" id="GO:0016020">
    <property type="term" value="C:membrane"/>
    <property type="evidence" value="ECO:0007669"/>
    <property type="project" value="TreeGrafter"/>
</dbReference>
<dbReference type="AlphaFoldDB" id="A0A8S3YFE4"/>
<dbReference type="Pfam" id="PF00781">
    <property type="entry name" value="DAGK_cat"/>
    <property type="match status" value="1"/>
</dbReference>
<dbReference type="InterPro" id="IPR001206">
    <property type="entry name" value="Diacylglycerol_kinase_cat_dom"/>
</dbReference>
<evidence type="ECO:0000256" key="3">
    <source>
        <dbReference type="ARBA" id="ARBA00022741"/>
    </source>
</evidence>
<dbReference type="EC" id="2.7.1.107" evidence="6"/>
<protein>
    <recommendedName>
        <fullName evidence="6">Diacylglycerol kinase</fullName>
        <shortName evidence="6">DAG kinase</shortName>
        <ecNumber evidence="6">2.7.1.107</ecNumber>
    </recommendedName>
</protein>
<evidence type="ECO:0000256" key="6">
    <source>
        <dbReference type="RuleBase" id="RU361128"/>
    </source>
</evidence>
<evidence type="ECO:0000256" key="2">
    <source>
        <dbReference type="ARBA" id="ARBA00022679"/>
    </source>
</evidence>
<evidence type="ECO:0000256" key="5">
    <source>
        <dbReference type="ARBA" id="ARBA00022840"/>
    </source>
</evidence>
<evidence type="ECO:0000256" key="1">
    <source>
        <dbReference type="ARBA" id="ARBA00001383"/>
    </source>
</evidence>
<keyword evidence="2 6" id="KW-0808">Transferase</keyword>
<keyword evidence="4 6" id="KW-0418">Kinase</keyword>
<dbReference type="SMART" id="SM00046">
    <property type="entry name" value="DAGKc"/>
    <property type="match status" value="1"/>
</dbReference>
<dbReference type="GO" id="GO:0004143">
    <property type="term" value="F:ATP-dependent diacylglycerol kinase activity"/>
    <property type="evidence" value="ECO:0007669"/>
    <property type="project" value="UniProtKB-EC"/>
</dbReference>
<evidence type="ECO:0000313" key="9">
    <source>
        <dbReference type="EMBL" id="CAG5059731.1"/>
    </source>
</evidence>
<evidence type="ECO:0000259" key="8">
    <source>
        <dbReference type="PROSITE" id="PS50146"/>
    </source>
</evidence>
<comment type="caution">
    <text evidence="9">The sequence shown here is derived from an EMBL/GenBank/DDBJ whole genome shotgun (WGS) entry which is preliminary data.</text>
</comment>
<dbReference type="Pfam" id="PF00609">
    <property type="entry name" value="DAGK_acc"/>
    <property type="match status" value="1"/>
</dbReference>
<dbReference type="OrthoDB" id="242257at2759"/>
<sequence>MYKMFSTTSNYYILIGGIFLSYLLYRIFHSLLSDSNYMHTIYRSRGHTWRSIECNKSVPYNICCSVCCKLMLPLDGLFCECCVVSACKKCNKVVDKKFRCKQITSPIDKPFYHHWVNIGITNEKDSDKNEENLKRLFCSWCQRIKIVKESSMNENEECDFNKYRKFIIPPTHVQLEGGLIINIQPRPEDDWEPLIILANRKSGSSRSDEVLSLFRGLLNPIQVVDISSIALENVVKWLPNRCRLLVAGGDGTVAWVLNALLTAPHIRASVGVLPTGTGNDLSRVLGWGPGCNSHIDAHSIIKSIGQAEKQPLDRWKITIKSRGGRLRRSRAARELFAYNYASVGVDAQVALDFHRARAMFLYRFASRTLNYIAYLFLGVGRVLDDGGCQGLEQRLRVFLNEQHEPMALPPLQALVALNIPSWGAGVDLWSMGNEDEVPEQRVNDGKLEVVGISSSFHIARLQVGLAEPYRFAQASRLKIELWGSCAMQVDGEPWMQSAATITMEPAGQCLMLRAATPSENNF</sequence>
<dbReference type="InterPro" id="IPR037607">
    <property type="entry name" value="DGK"/>
</dbReference>
<dbReference type="InterPro" id="IPR000756">
    <property type="entry name" value="Diacylglycerol_kin_accessory"/>
</dbReference>
<accession>A0A8S3YFE4</accession>
<organism evidence="9 10">
    <name type="scientific">Parnassius apollo</name>
    <name type="common">Apollo butterfly</name>
    <name type="synonym">Papilio apollo</name>
    <dbReference type="NCBI Taxonomy" id="110799"/>
    <lineage>
        <taxon>Eukaryota</taxon>
        <taxon>Metazoa</taxon>
        <taxon>Ecdysozoa</taxon>
        <taxon>Arthropoda</taxon>
        <taxon>Hexapoda</taxon>
        <taxon>Insecta</taxon>
        <taxon>Pterygota</taxon>
        <taxon>Neoptera</taxon>
        <taxon>Endopterygota</taxon>
        <taxon>Lepidoptera</taxon>
        <taxon>Glossata</taxon>
        <taxon>Ditrysia</taxon>
        <taxon>Papilionoidea</taxon>
        <taxon>Papilionidae</taxon>
        <taxon>Parnassiinae</taxon>
        <taxon>Parnassini</taxon>
        <taxon>Parnassius</taxon>
        <taxon>Parnassius</taxon>
    </lineage>
</organism>
<dbReference type="Proteomes" id="UP000691718">
    <property type="component" value="Unassembled WGS sequence"/>
</dbReference>
<feature type="domain" description="DAGKc" evidence="8">
    <location>
        <begin position="189"/>
        <end position="321"/>
    </location>
</feature>
<dbReference type="GO" id="GO:0007200">
    <property type="term" value="P:phospholipase C-activating G protein-coupled receptor signaling pathway"/>
    <property type="evidence" value="ECO:0007669"/>
    <property type="project" value="InterPro"/>
</dbReference>
<gene>
    <name evidence="9" type="ORF">PAPOLLO_LOCUS28106</name>
</gene>
<dbReference type="PROSITE" id="PS50146">
    <property type="entry name" value="DAGK"/>
    <property type="match status" value="1"/>
</dbReference>
<evidence type="ECO:0000256" key="4">
    <source>
        <dbReference type="ARBA" id="ARBA00022777"/>
    </source>
</evidence>
<proteinExistence type="inferred from homology"/>
<name>A0A8S3YFE4_PARAO</name>
<dbReference type="PANTHER" id="PTHR11255:SF118">
    <property type="entry name" value="DIACYLGLYCEROL KINASE EPSILON"/>
    <property type="match status" value="1"/>
</dbReference>
<comment type="catalytic activity">
    <reaction evidence="1 6">
        <text>a 1,2-diacyl-sn-glycerol + ATP = a 1,2-diacyl-sn-glycero-3-phosphate + ADP + H(+)</text>
        <dbReference type="Rhea" id="RHEA:10272"/>
        <dbReference type="ChEBI" id="CHEBI:15378"/>
        <dbReference type="ChEBI" id="CHEBI:17815"/>
        <dbReference type="ChEBI" id="CHEBI:30616"/>
        <dbReference type="ChEBI" id="CHEBI:58608"/>
        <dbReference type="ChEBI" id="CHEBI:456216"/>
        <dbReference type="EC" id="2.7.1.107"/>
    </reaction>
</comment>
<keyword evidence="5 6" id="KW-0067">ATP-binding</keyword>
<dbReference type="PANTHER" id="PTHR11255">
    <property type="entry name" value="DIACYLGLYCEROL KINASE"/>
    <property type="match status" value="1"/>
</dbReference>
<evidence type="ECO:0000256" key="7">
    <source>
        <dbReference type="SAM" id="Phobius"/>
    </source>
</evidence>
<comment type="similarity">
    <text evidence="6">Belongs to the eukaryotic diacylglycerol kinase family.</text>
</comment>
<dbReference type="SMART" id="SM00045">
    <property type="entry name" value="DAGKa"/>
    <property type="match status" value="1"/>
</dbReference>
<feature type="transmembrane region" description="Helical" evidence="7">
    <location>
        <begin position="12"/>
        <end position="28"/>
    </location>
</feature>
<keyword evidence="7" id="KW-1133">Transmembrane helix</keyword>
<evidence type="ECO:0000313" key="10">
    <source>
        <dbReference type="Proteomes" id="UP000691718"/>
    </source>
</evidence>
<dbReference type="CDD" id="cd20801">
    <property type="entry name" value="C1_DGKepsilon_typeIII_rpt1"/>
    <property type="match status" value="1"/>
</dbReference>
<dbReference type="GO" id="GO:0005524">
    <property type="term" value="F:ATP binding"/>
    <property type="evidence" value="ECO:0007669"/>
    <property type="project" value="UniProtKB-KW"/>
</dbReference>
<keyword evidence="3 6" id="KW-0547">Nucleotide-binding</keyword>
<reference evidence="9" key="1">
    <citation type="submission" date="2021-04" db="EMBL/GenBank/DDBJ databases">
        <authorList>
            <person name="Tunstrom K."/>
        </authorList>
    </citation>
    <scope>NUCLEOTIDE SEQUENCE</scope>
</reference>
<keyword evidence="7" id="KW-0472">Membrane</keyword>
<dbReference type="EMBL" id="CAJQZP010001706">
    <property type="protein sequence ID" value="CAG5059731.1"/>
    <property type="molecule type" value="Genomic_DNA"/>
</dbReference>